<sequence length="485" mass="55703">MRKRSQMMKKSLRSRDELLVLKQAKLNAVTFQIQNTKLTKLNHALQELLKEAKKINEKWLTISKKVSQCISEQIPHQKKKVIGGELFTESSLKINENENLFVPASMGYDHEMVPKSKDWVERLNPDSILSNFNTGRVLVLESQAVNESLKLTETSITPKSSKDSKAESIIPLPLLKNLQGASQSLESVSGTVTVSETEPTTHSVPTEVNDTEQESKINELTKLVQMILYCMICKREDHRTSDHEMYTASRKRSENYKAQPYQCSSPSKQILKAKAKPFPPCTYYGFNDHKPDDCRHYPECRICRSYDHFTSGHNRVIHIRGGVLAKSSQSSQSSTGIKCNTCGSTVYSTANHNEFDYFKKVSPMSINHKKYTLVIVDEYSRERIPDISYFHMFGCHVFIHNHKDRLGKFDVKADDGYFLGYPFVSKAFKVLNIRRQQVEETYNVTFDESMEAIRFTNTLVNEIRIDDSSRYPPDEFLHEDDPSRL</sequence>
<evidence type="ECO:0000313" key="2">
    <source>
        <dbReference type="EMBL" id="GEU79374.1"/>
    </source>
</evidence>
<reference evidence="2" key="1">
    <citation type="journal article" date="2019" name="Sci. Rep.">
        <title>Draft genome of Tanacetum cinerariifolium, the natural source of mosquito coil.</title>
        <authorList>
            <person name="Yamashiro T."/>
            <person name="Shiraishi A."/>
            <person name="Satake H."/>
            <person name="Nakayama K."/>
        </authorList>
    </citation>
    <scope>NUCLEOTIDE SEQUENCE</scope>
</reference>
<comment type="caution">
    <text evidence="2">The sequence shown here is derived from an EMBL/GenBank/DDBJ whole genome shotgun (WGS) entry which is preliminary data.</text>
</comment>
<protein>
    <submittedName>
        <fullName evidence="2">Retrovirus-related Pol polyprotein from transposon TNT 1-94</fullName>
    </submittedName>
</protein>
<evidence type="ECO:0000259" key="1">
    <source>
        <dbReference type="Pfam" id="PF25597"/>
    </source>
</evidence>
<name>A0A6L2N4A3_TANCI</name>
<dbReference type="Pfam" id="PF25597">
    <property type="entry name" value="SH3_retrovirus"/>
    <property type="match status" value="1"/>
</dbReference>
<feature type="domain" description="Retroviral polymerase SH3-like" evidence="1">
    <location>
        <begin position="395"/>
        <end position="449"/>
    </location>
</feature>
<dbReference type="AlphaFoldDB" id="A0A6L2N4A3"/>
<proteinExistence type="predicted"/>
<organism evidence="2">
    <name type="scientific">Tanacetum cinerariifolium</name>
    <name type="common">Dalmatian daisy</name>
    <name type="synonym">Chrysanthemum cinerariifolium</name>
    <dbReference type="NCBI Taxonomy" id="118510"/>
    <lineage>
        <taxon>Eukaryota</taxon>
        <taxon>Viridiplantae</taxon>
        <taxon>Streptophyta</taxon>
        <taxon>Embryophyta</taxon>
        <taxon>Tracheophyta</taxon>
        <taxon>Spermatophyta</taxon>
        <taxon>Magnoliopsida</taxon>
        <taxon>eudicotyledons</taxon>
        <taxon>Gunneridae</taxon>
        <taxon>Pentapetalae</taxon>
        <taxon>asterids</taxon>
        <taxon>campanulids</taxon>
        <taxon>Asterales</taxon>
        <taxon>Asteraceae</taxon>
        <taxon>Asteroideae</taxon>
        <taxon>Anthemideae</taxon>
        <taxon>Anthemidinae</taxon>
        <taxon>Tanacetum</taxon>
    </lineage>
</organism>
<dbReference type="EMBL" id="BKCJ010007861">
    <property type="protein sequence ID" value="GEU79374.1"/>
    <property type="molecule type" value="Genomic_DNA"/>
</dbReference>
<dbReference type="InterPro" id="IPR057670">
    <property type="entry name" value="SH3_retrovirus"/>
</dbReference>
<accession>A0A6L2N4A3</accession>
<gene>
    <name evidence="2" type="ORF">Tci_051352</name>
</gene>